<evidence type="ECO:0000313" key="2">
    <source>
        <dbReference type="EMBL" id="OAE20525.1"/>
    </source>
</evidence>
<evidence type="ECO:0000256" key="1">
    <source>
        <dbReference type="SAM" id="MobiDB-lite"/>
    </source>
</evidence>
<dbReference type="AlphaFoldDB" id="A0A176VKP7"/>
<gene>
    <name evidence="2" type="ORF">AXG93_948s1320</name>
</gene>
<sequence>MEFASGKKKRFVPEKPWIFQQDVERVACAIPQGSRKRSSAKHSENVFGNRERMDFGSRKRAMPDPGCANWGLGLLSNNFEN</sequence>
<protein>
    <submittedName>
        <fullName evidence="2">Uncharacterized protein</fullName>
    </submittedName>
</protein>
<name>A0A176VKP7_MARPO</name>
<reference evidence="2" key="1">
    <citation type="submission" date="2016-03" db="EMBL/GenBank/DDBJ databases">
        <title>Mechanisms controlling the formation of the plant cell surface in tip-growing cells are functionally conserved among land plants.</title>
        <authorList>
            <person name="Honkanen S."/>
            <person name="Jones V.A."/>
            <person name="Morieri G."/>
            <person name="Champion C."/>
            <person name="Hetherington A.J."/>
            <person name="Kelly S."/>
            <person name="Saint-Marcoux D."/>
            <person name="Proust H."/>
            <person name="Prescott H."/>
            <person name="Dolan L."/>
        </authorList>
    </citation>
    <scope>NUCLEOTIDE SEQUENCE [LARGE SCALE GENOMIC DNA]</scope>
    <source>
        <tissue evidence="2">Whole gametophyte</tissue>
    </source>
</reference>
<organism evidence="2 3">
    <name type="scientific">Marchantia polymorpha subsp. ruderalis</name>
    <dbReference type="NCBI Taxonomy" id="1480154"/>
    <lineage>
        <taxon>Eukaryota</taxon>
        <taxon>Viridiplantae</taxon>
        <taxon>Streptophyta</taxon>
        <taxon>Embryophyta</taxon>
        <taxon>Marchantiophyta</taxon>
        <taxon>Marchantiopsida</taxon>
        <taxon>Marchantiidae</taxon>
        <taxon>Marchantiales</taxon>
        <taxon>Marchantiaceae</taxon>
        <taxon>Marchantia</taxon>
    </lineage>
</organism>
<proteinExistence type="predicted"/>
<comment type="caution">
    <text evidence="2">The sequence shown here is derived from an EMBL/GenBank/DDBJ whole genome shotgun (WGS) entry which is preliminary data.</text>
</comment>
<accession>A0A176VKP7</accession>
<dbReference type="Proteomes" id="UP000077202">
    <property type="component" value="Unassembled WGS sequence"/>
</dbReference>
<dbReference type="EMBL" id="LVLJ01003603">
    <property type="protein sequence ID" value="OAE20525.1"/>
    <property type="molecule type" value="Genomic_DNA"/>
</dbReference>
<evidence type="ECO:0000313" key="3">
    <source>
        <dbReference type="Proteomes" id="UP000077202"/>
    </source>
</evidence>
<feature type="compositionally biased region" description="Basic and acidic residues" evidence="1">
    <location>
        <begin position="41"/>
        <end position="57"/>
    </location>
</feature>
<feature type="region of interest" description="Disordered" evidence="1">
    <location>
        <begin position="34"/>
        <end position="60"/>
    </location>
</feature>
<keyword evidence="3" id="KW-1185">Reference proteome</keyword>